<dbReference type="Ensembl" id="ENSENLT00000039497.1">
    <property type="protein sequence ID" value="ENSENLP00000038477.1"/>
    <property type="gene ID" value="ENSENLG00000016624.1"/>
</dbReference>
<comment type="caution">
    <text evidence="5">Lacks conserved residue(s) required for the propagation of feature annotation.</text>
</comment>
<reference evidence="7" key="3">
    <citation type="submission" date="2025-09" db="UniProtKB">
        <authorList>
            <consortium name="Ensembl"/>
        </authorList>
    </citation>
    <scope>IDENTIFICATION</scope>
</reference>
<keyword evidence="2" id="KW-0677">Repeat</keyword>
<evidence type="ECO:0000313" key="7">
    <source>
        <dbReference type="Ensembl" id="ENSENLP00000038477.1"/>
    </source>
</evidence>
<feature type="domain" description="Sushi" evidence="6">
    <location>
        <begin position="175"/>
        <end position="233"/>
    </location>
</feature>
<dbReference type="Gene3D" id="2.10.70.10">
    <property type="entry name" value="Complement Module, domain 1"/>
    <property type="match status" value="4"/>
</dbReference>
<evidence type="ECO:0000259" key="6">
    <source>
        <dbReference type="PROSITE" id="PS50923"/>
    </source>
</evidence>
<sequence>KENITLYQCQSDYFHTVYITRKSFAEGERVAYACNTGYTPNGSKFRTCKNGKWTPLYLTCKRRSCGSAGDILYGEFVYTGALFGDSATAVCDEGFRVVGQATRYCQAQGWDGRTPVCEGALNKEKTVIHGLQETYRYRAVVRYQCLDGVPIGEREIWCTADGTWSGTPPKCNAEMTCSRPDVPEGFWMGSYREQYRDRETLRIECQPGYRLSGTPTIRCNRGQWLPYLPKCQYLLLLIFILQTTTTTTGDTSMQTTCS</sequence>
<name>A0A665W410_ECHNA</name>
<keyword evidence="8" id="KW-1185">Reference proteome</keyword>
<dbReference type="Proteomes" id="UP000472264">
    <property type="component" value="Chromosome 7"/>
</dbReference>
<dbReference type="InterPro" id="IPR035976">
    <property type="entry name" value="Sushi/SCR/CCP_sf"/>
</dbReference>
<evidence type="ECO:0000256" key="2">
    <source>
        <dbReference type="ARBA" id="ARBA00022737"/>
    </source>
</evidence>
<keyword evidence="1 5" id="KW-0768">Sushi</keyword>
<feature type="domain" description="Sushi" evidence="6">
    <location>
        <begin position="7"/>
        <end position="62"/>
    </location>
</feature>
<gene>
    <name evidence="7" type="primary">LOC115045688</name>
</gene>
<keyword evidence="3" id="KW-1015">Disulfide bond</keyword>
<dbReference type="SUPFAM" id="SSF57535">
    <property type="entry name" value="Complement control module/SCR domain"/>
    <property type="match status" value="4"/>
</dbReference>
<accession>A0A665W410</accession>
<dbReference type="SMART" id="SM00032">
    <property type="entry name" value="CCP"/>
    <property type="match status" value="4"/>
</dbReference>
<dbReference type="Pfam" id="PF00084">
    <property type="entry name" value="Sushi"/>
    <property type="match status" value="4"/>
</dbReference>
<dbReference type="PANTHER" id="PTHR19325:SF570">
    <property type="entry name" value="COMPLEMENT COMPONENT 4 BINDING PROTEIN, MEMBRANE"/>
    <property type="match status" value="1"/>
</dbReference>
<dbReference type="InterPro" id="IPR000436">
    <property type="entry name" value="Sushi_SCR_CCP_dom"/>
</dbReference>
<evidence type="ECO:0000256" key="1">
    <source>
        <dbReference type="ARBA" id="ARBA00022659"/>
    </source>
</evidence>
<dbReference type="CDD" id="cd00033">
    <property type="entry name" value="CCP"/>
    <property type="match status" value="4"/>
</dbReference>
<evidence type="ECO:0000256" key="5">
    <source>
        <dbReference type="PROSITE-ProRule" id="PRU00302"/>
    </source>
</evidence>
<dbReference type="AlphaFoldDB" id="A0A665W410"/>
<organism evidence="7 8">
    <name type="scientific">Echeneis naucrates</name>
    <name type="common">Live sharksucker</name>
    <dbReference type="NCBI Taxonomy" id="173247"/>
    <lineage>
        <taxon>Eukaryota</taxon>
        <taxon>Metazoa</taxon>
        <taxon>Chordata</taxon>
        <taxon>Craniata</taxon>
        <taxon>Vertebrata</taxon>
        <taxon>Euteleostomi</taxon>
        <taxon>Actinopterygii</taxon>
        <taxon>Neopterygii</taxon>
        <taxon>Teleostei</taxon>
        <taxon>Neoteleostei</taxon>
        <taxon>Acanthomorphata</taxon>
        <taxon>Carangaria</taxon>
        <taxon>Carangiformes</taxon>
        <taxon>Echeneidae</taxon>
        <taxon>Echeneis</taxon>
    </lineage>
</organism>
<evidence type="ECO:0000256" key="4">
    <source>
        <dbReference type="ARBA" id="ARBA00023180"/>
    </source>
</evidence>
<dbReference type="PROSITE" id="PS50923">
    <property type="entry name" value="SUSHI"/>
    <property type="match status" value="3"/>
</dbReference>
<feature type="domain" description="Sushi" evidence="6">
    <location>
        <begin position="115"/>
        <end position="173"/>
    </location>
</feature>
<dbReference type="PANTHER" id="PTHR19325">
    <property type="entry name" value="COMPLEMENT COMPONENT-RELATED SUSHI DOMAIN-CONTAINING"/>
    <property type="match status" value="1"/>
</dbReference>
<evidence type="ECO:0000313" key="8">
    <source>
        <dbReference type="Proteomes" id="UP000472264"/>
    </source>
</evidence>
<reference evidence="7" key="1">
    <citation type="submission" date="2021-04" db="EMBL/GenBank/DDBJ databases">
        <authorList>
            <consortium name="Wellcome Sanger Institute Data Sharing"/>
        </authorList>
    </citation>
    <scope>NUCLEOTIDE SEQUENCE [LARGE SCALE GENOMIC DNA]</scope>
</reference>
<reference evidence="7" key="2">
    <citation type="submission" date="2025-08" db="UniProtKB">
        <authorList>
            <consortium name="Ensembl"/>
        </authorList>
    </citation>
    <scope>IDENTIFICATION</scope>
</reference>
<proteinExistence type="predicted"/>
<evidence type="ECO:0000256" key="3">
    <source>
        <dbReference type="ARBA" id="ARBA00023157"/>
    </source>
</evidence>
<protein>
    <recommendedName>
        <fullName evidence="6">Sushi domain-containing protein</fullName>
    </recommendedName>
</protein>
<keyword evidence="4" id="KW-0325">Glycoprotein</keyword>
<dbReference type="InterPro" id="IPR050350">
    <property type="entry name" value="Compl-Cell_Adhes-Reg"/>
</dbReference>